<dbReference type="AlphaFoldDB" id="A3LUF9"/>
<dbReference type="GO" id="GO:1990904">
    <property type="term" value="C:ribonucleoprotein complex"/>
    <property type="evidence" value="ECO:0007669"/>
    <property type="project" value="InterPro"/>
</dbReference>
<dbReference type="eggNOG" id="ENOG502R1E6">
    <property type="taxonomic scope" value="Eukaryota"/>
</dbReference>
<dbReference type="Pfam" id="PF13762">
    <property type="entry name" value="MNE1"/>
    <property type="match status" value="1"/>
</dbReference>
<gene>
    <name evidence="1" type="ORF">PICST_58916</name>
</gene>
<accession>A3LUF9</accession>
<keyword evidence="2" id="KW-1185">Reference proteome</keyword>
<dbReference type="KEGG" id="pic:PICST_58916"/>
<dbReference type="Proteomes" id="UP000002258">
    <property type="component" value="Chromosome 4"/>
</dbReference>
<dbReference type="InParanoid" id="A3LUF9"/>
<dbReference type="OMA" id="HEFINIH"/>
<name>A3LUF9_PICST</name>
<dbReference type="EMBL" id="CP000498">
    <property type="protein sequence ID" value="ABN66232.2"/>
    <property type="molecule type" value="Genomic_DNA"/>
</dbReference>
<dbReference type="OrthoDB" id="4083723at2759"/>
<protein>
    <submittedName>
        <fullName evidence="1">Uncharacterized protein</fullName>
    </submittedName>
</protein>
<organism evidence="1 2">
    <name type="scientific">Scheffersomyces stipitis (strain ATCC 58785 / CBS 6054 / NBRC 10063 / NRRL Y-11545)</name>
    <name type="common">Yeast</name>
    <name type="synonym">Pichia stipitis</name>
    <dbReference type="NCBI Taxonomy" id="322104"/>
    <lineage>
        <taxon>Eukaryota</taxon>
        <taxon>Fungi</taxon>
        <taxon>Dikarya</taxon>
        <taxon>Ascomycota</taxon>
        <taxon>Saccharomycotina</taxon>
        <taxon>Pichiomycetes</taxon>
        <taxon>Debaryomycetaceae</taxon>
        <taxon>Scheffersomyces</taxon>
    </lineage>
</organism>
<sequence>IEYLLRYKRYPLVWKFCQYIKSEKLGVTFTTYILLLKAIAESSASSNSSELGCILFEEAMNMKIGNITIRSSEDQKWLLCRNLLLILTQSEDMIDCVKLNELYTKYFQNFKGRQSFELQYCSTYITILLRSGQTERAVDEFEKTLRRLEDSGYDLQDILKELPILRLLLVLQRDKDFDNILKWLTIVQEIDDRQRHQDINDNKRIISNELWVQFLDTALSSNHYKLVKLVYDHFIMRGFSNSTISIEDAIFEDLTTKDSGFNYINDDTTFQILHTLSGNGDVDSTLSLIESHYIHKKFKGERALNKELYIKIIEAYCYSDKLTKIWNESEPGHHELKDTSIEQILSVINGIMEKLEVDKEEQLNYRDISVAMSSKFWSYSDHDKNIEKAVQKRNQISDRILHSEENETVTTVLPRKMANTNIESSQYGNLLANLDVLHDFVGSHTQYMLNENLDSSITIFINCILEHLHIHQNFTSIVRTLQSLFHVEHDFATKWLDKDSFDIIFNSLANSSSSKLCSLTLFNYFKESNKILSHENYYCLMSAVLRGYFHDGLQFYLYHYLLDYGGMVDDKIIMLLREIPKSELRGHENTHKIFEYVADLSRHSSTLSRETIDGIWDEWHLCKNSSRIAEEKPTKFNRIYHKSFDERDCGYLEFILKS</sequence>
<reference evidence="1 2" key="1">
    <citation type="journal article" date="2007" name="Nat. Biotechnol.">
        <title>Genome sequence of the lignocellulose-bioconverting and xylose-fermenting yeast Pichia stipitis.</title>
        <authorList>
            <person name="Jeffries T.W."/>
            <person name="Grigoriev I.V."/>
            <person name="Grimwood J."/>
            <person name="Laplaza J.M."/>
            <person name="Aerts A."/>
            <person name="Salamov A."/>
            <person name="Schmutz J."/>
            <person name="Lindquist E."/>
            <person name="Dehal P."/>
            <person name="Shapiro H."/>
            <person name="Jin Y.S."/>
            <person name="Passoth V."/>
            <person name="Richardson P.M."/>
        </authorList>
    </citation>
    <scope>NUCLEOTIDE SEQUENCE [LARGE SCALE GENOMIC DNA]</scope>
    <source>
        <strain evidence="2">ATCC 58785 / CBS 6054 / NBRC 10063 / NRRL Y-11545</strain>
    </source>
</reference>
<dbReference type="InterPro" id="IPR025694">
    <property type="entry name" value="MNE1"/>
</dbReference>
<feature type="non-terminal residue" evidence="1">
    <location>
        <position position="1"/>
    </location>
</feature>
<dbReference type="GO" id="GO:0000372">
    <property type="term" value="P:Group I intron splicing"/>
    <property type="evidence" value="ECO:0007669"/>
    <property type="project" value="InterPro"/>
</dbReference>
<proteinExistence type="predicted"/>
<dbReference type="GeneID" id="4838706"/>
<evidence type="ECO:0000313" key="1">
    <source>
        <dbReference type="EMBL" id="ABN66232.2"/>
    </source>
</evidence>
<evidence type="ECO:0000313" key="2">
    <source>
        <dbReference type="Proteomes" id="UP000002258"/>
    </source>
</evidence>
<dbReference type="HOGENOM" id="CLU_376466_0_0_1"/>
<dbReference type="RefSeq" id="XP_001384261.2">
    <property type="nucleotide sequence ID" value="XM_001384224.1"/>
</dbReference>